<evidence type="ECO:0000259" key="1">
    <source>
        <dbReference type="Pfam" id="PF00646"/>
    </source>
</evidence>
<proteinExistence type="predicted"/>
<feature type="domain" description="F-box" evidence="1">
    <location>
        <begin position="66"/>
        <end position="102"/>
    </location>
</feature>
<dbReference type="InterPro" id="IPR001810">
    <property type="entry name" value="F-box_dom"/>
</dbReference>
<dbReference type="AlphaFoldDB" id="A0A0M3JRJ6"/>
<keyword evidence="3" id="KW-1185">Reference proteome</keyword>
<reference evidence="4" key="1">
    <citation type="submission" date="2017-02" db="UniProtKB">
        <authorList>
            <consortium name="WormBaseParasite"/>
        </authorList>
    </citation>
    <scope>IDENTIFICATION</scope>
</reference>
<dbReference type="OrthoDB" id="5828333at2759"/>
<accession>A0A0M3JRJ6</accession>
<reference evidence="2 3" key="2">
    <citation type="submission" date="2018-11" db="EMBL/GenBank/DDBJ databases">
        <authorList>
            <consortium name="Pathogen Informatics"/>
        </authorList>
    </citation>
    <scope>NUCLEOTIDE SEQUENCE [LARGE SCALE GENOMIC DNA]</scope>
</reference>
<dbReference type="Proteomes" id="UP000267096">
    <property type="component" value="Unassembled WGS sequence"/>
</dbReference>
<name>A0A0M3JRJ6_ANISI</name>
<gene>
    <name evidence="2" type="ORF">ASIM_LOCUS10091</name>
</gene>
<protein>
    <submittedName>
        <fullName evidence="4">F-box domain-containing protein</fullName>
    </submittedName>
</protein>
<dbReference type="Pfam" id="PF00646">
    <property type="entry name" value="F-box"/>
    <property type="match status" value="1"/>
</dbReference>
<sequence length="468" mass="53406">MTSASVSATRNYFTMLQPSTSCRGTTSKHRRRSLWHLAKRFIQPISNRSSHTVTSESTLSIQQRERLVPAVLLNVLEQLSAYDRIRLRQVSQLCNFLCTTIPIRLPPLKLQSASNGELYLFSEAPELIAYHLIPELDLSEVIGDDGTVALKDWQAELILKRIACRVDHVEHLWLETSINGLLCGAFVKQLEQVNIDAKPYRRRVTLNKLTIVGNKKSDIEQVSKMICCFSAYVKQLRLRHMRVESNTQSKHLWNSISMCHHLKQFQYETCRYDKYSHLYLSNALSHKNISILELGGVEDLQSIDIAQITANCQIRHLSIVCPKIIIDSYLNGGIIPVLGLLATLLIQCEATYALDDLESRQKVIRVLKSMKVDAILEVIHVVDNHAAQAARAMSYWLEISRETDRTVMLKLSDISQDRVDQAVGRLIRKCENVMKASFQSNSLVLTRGNGRIHVLDKYTWFGDDEYEQ</sequence>
<dbReference type="EMBL" id="UYRR01030983">
    <property type="protein sequence ID" value="VDK42325.1"/>
    <property type="molecule type" value="Genomic_DNA"/>
</dbReference>
<evidence type="ECO:0000313" key="2">
    <source>
        <dbReference type="EMBL" id="VDK42325.1"/>
    </source>
</evidence>
<organism evidence="4">
    <name type="scientific">Anisakis simplex</name>
    <name type="common">Herring worm</name>
    <dbReference type="NCBI Taxonomy" id="6269"/>
    <lineage>
        <taxon>Eukaryota</taxon>
        <taxon>Metazoa</taxon>
        <taxon>Ecdysozoa</taxon>
        <taxon>Nematoda</taxon>
        <taxon>Chromadorea</taxon>
        <taxon>Rhabditida</taxon>
        <taxon>Spirurina</taxon>
        <taxon>Ascaridomorpha</taxon>
        <taxon>Ascaridoidea</taxon>
        <taxon>Anisakidae</taxon>
        <taxon>Anisakis</taxon>
        <taxon>Anisakis simplex complex</taxon>
    </lineage>
</organism>
<dbReference type="WBParaSite" id="ASIM_0001036001-mRNA-1">
    <property type="protein sequence ID" value="ASIM_0001036001-mRNA-1"/>
    <property type="gene ID" value="ASIM_0001036001"/>
</dbReference>
<evidence type="ECO:0000313" key="4">
    <source>
        <dbReference type="WBParaSite" id="ASIM_0001036001-mRNA-1"/>
    </source>
</evidence>
<evidence type="ECO:0000313" key="3">
    <source>
        <dbReference type="Proteomes" id="UP000267096"/>
    </source>
</evidence>